<keyword evidence="2" id="KW-1185">Reference proteome</keyword>
<name>A0A4Z2IRM3_9TELE</name>
<evidence type="ECO:0000313" key="2">
    <source>
        <dbReference type="Proteomes" id="UP000314294"/>
    </source>
</evidence>
<proteinExistence type="predicted"/>
<dbReference type="AlphaFoldDB" id="A0A4Z2IRM3"/>
<evidence type="ECO:0000313" key="1">
    <source>
        <dbReference type="EMBL" id="TNN80184.1"/>
    </source>
</evidence>
<gene>
    <name evidence="1" type="ORF">EYF80_009509</name>
</gene>
<accession>A0A4Z2IRM3</accession>
<sequence>MTSSLKLQSQNHKQLRDKLRQIGLALSNSEGMSRAASCELMSDLVTLPTDEGSGFREGARQCLVEWCTSGGNEVSRAYDSCDEKCSGKL</sequence>
<dbReference type="EMBL" id="SRLO01000056">
    <property type="protein sequence ID" value="TNN80184.1"/>
    <property type="molecule type" value="Genomic_DNA"/>
</dbReference>
<comment type="caution">
    <text evidence="1">The sequence shown here is derived from an EMBL/GenBank/DDBJ whole genome shotgun (WGS) entry which is preliminary data.</text>
</comment>
<protein>
    <submittedName>
        <fullName evidence="1">Uncharacterized protein</fullName>
    </submittedName>
</protein>
<reference evidence="1 2" key="1">
    <citation type="submission" date="2019-03" db="EMBL/GenBank/DDBJ databases">
        <title>First draft genome of Liparis tanakae, snailfish: a comprehensive survey of snailfish specific genes.</title>
        <authorList>
            <person name="Kim W."/>
            <person name="Song I."/>
            <person name="Jeong J.-H."/>
            <person name="Kim D."/>
            <person name="Kim S."/>
            <person name="Ryu S."/>
            <person name="Song J.Y."/>
            <person name="Lee S.K."/>
        </authorList>
    </citation>
    <scope>NUCLEOTIDE SEQUENCE [LARGE SCALE GENOMIC DNA]</scope>
    <source>
        <tissue evidence="1">Muscle</tissue>
    </source>
</reference>
<dbReference type="Proteomes" id="UP000314294">
    <property type="component" value="Unassembled WGS sequence"/>
</dbReference>
<organism evidence="1 2">
    <name type="scientific">Liparis tanakae</name>
    <name type="common">Tanaka's snailfish</name>
    <dbReference type="NCBI Taxonomy" id="230148"/>
    <lineage>
        <taxon>Eukaryota</taxon>
        <taxon>Metazoa</taxon>
        <taxon>Chordata</taxon>
        <taxon>Craniata</taxon>
        <taxon>Vertebrata</taxon>
        <taxon>Euteleostomi</taxon>
        <taxon>Actinopterygii</taxon>
        <taxon>Neopterygii</taxon>
        <taxon>Teleostei</taxon>
        <taxon>Neoteleostei</taxon>
        <taxon>Acanthomorphata</taxon>
        <taxon>Eupercaria</taxon>
        <taxon>Perciformes</taxon>
        <taxon>Cottioidei</taxon>
        <taxon>Cottales</taxon>
        <taxon>Liparidae</taxon>
        <taxon>Liparis</taxon>
    </lineage>
</organism>